<dbReference type="RefSeq" id="WP_146988690.1">
    <property type="nucleotide sequence ID" value="NZ_CP042392.1"/>
</dbReference>
<feature type="domain" description="Integrase catalytic" evidence="2">
    <location>
        <begin position="137"/>
        <end position="301"/>
    </location>
</feature>
<dbReference type="PANTHER" id="PTHR46889:SF5">
    <property type="entry name" value="INTEGRASE PROTEIN"/>
    <property type="match status" value="1"/>
</dbReference>
<dbReference type="EMBL" id="CP042392">
    <property type="protein sequence ID" value="QEA52733.1"/>
    <property type="molecule type" value="Genomic_DNA"/>
</dbReference>
<dbReference type="Gene3D" id="3.30.420.10">
    <property type="entry name" value="Ribonuclease H-like superfamily/Ribonuclease H"/>
    <property type="match status" value="1"/>
</dbReference>
<evidence type="ECO:0000256" key="1">
    <source>
        <dbReference type="ARBA" id="ARBA00002286"/>
    </source>
</evidence>
<name>A0A5B8TDD2_9LACO</name>
<dbReference type="Proteomes" id="UP000321772">
    <property type="component" value="Chromosome"/>
</dbReference>
<dbReference type="AlphaFoldDB" id="A0A5B8TDD2"/>
<reference evidence="3 4" key="1">
    <citation type="submission" date="2019-06" db="EMBL/GenBank/DDBJ databases">
        <title>Genome analyses of bacteria isolated from kimchi.</title>
        <authorList>
            <person name="Lee S."/>
            <person name="Ahn S."/>
            <person name="Roh S."/>
        </authorList>
    </citation>
    <scope>NUCLEOTIDE SEQUENCE [LARGE SCALE GENOMIC DNA]</scope>
    <source>
        <strain evidence="3 4">CBA3616</strain>
    </source>
</reference>
<evidence type="ECO:0000259" key="2">
    <source>
        <dbReference type="PROSITE" id="PS50994"/>
    </source>
</evidence>
<dbReference type="Pfam" id="PF00665">
    <property type="entry name" value="rve"/>
    <property type="match status" value="1"/>
</dbReference>
<protein>
    <submittedName>
        <fullName evidence="3">IS3 family transposase</fullName>
    </submittedName>
</protein>
<comment type="function">
    <text evidence="1">Involved in the transposition of the insertion sequence.</text>
</comment>
<dbReference type="SUPFAM" id="SSF53098">
    <property type="entry name" value="Ribonuclease H-like"/>
    <property type="match status" value="1"/>
</dbReference>
<dbReference type="InterPro" id="IPR048020">
    <property type="entry name" value="Transpos_IS3"/>
</dbReference>
<accession>A0A5B8TDD2</accession>
<dbReference type="InterPro" id="IPR001584">
    <property type="entry name" value="Integrase_cat-core"/>
</dbReference>
<dbReference type="InterPro" id="IPR036397">
    <property type="entry name" value="RNaseH_sf"/>
</dbReference>
<dbReference type="PANTHER" id="PTHR46889">
    <property type="entry name" value="TRANSPOSASE INSF FOR INSERTION SEQUENCE IS3B-RELATED"/>
    <property type="match status" value="1"/>
</dbReference>
<dbReference type="InterPro" id="IPR012337">
    <property type="entry name" value="RNaseH-like_sf"/>
</dbReference>
<dbReference type="PROSITE" id="PS50994">
    <property type="entry name" value="INTEGRASE"/>
    <property type="match status" value="1"/>
</dbReference>
<dbReference type="NCBIfam" id="NF033516">
    <property type="entry name" value="transpos_IS3"/>
    <property type="match status" value="1"/>
</dbReference>
<gene>
    <name evidence="3" type="ORF">FGL77_05060</name>
</gene>
<sequence>MSRNTQSRGETTGRYQAIQEMNNEGYSISELTKVAGITRQAYYKWLKHEPTKYEIEESEILQLIKQLENEHKQSVGYDKMTRLIKLSHQIPYTVNKKRVIRIMKDHSIKADYRQPTHKRIQAQQTYEAENILNRQFDQTAANQVWVTDTTELNYGIRLNKVRLHVVLDLYGQYPVSWLITPTETAEGVVQVFEQARMKEGALAPLIHTDRGAAYTSKAFNQYLVVNDAQHSYSAPGTPADNAVIEHWWADFKAIWIAHLPKAQTLLELEGQVREGITYFTEKFISAKRNDLTAAEYRFGKAN</sequence>
<dbReference type="GO" id="GO:0015074">
    <property type="term" value="P:DNA integration"/>
    <property type="evidence" value="ECO:0007669"/>
    <property type="project" value="InterPro"/>
</dbReference>
<organism evidence="3 4">
    <name type="scientific">Loigolactobacillus coryniformis</name>
    <dbReference type="NCBI Taxonomy" id="1610"/>
    <lineage>
        <taxon>Bacteria</taxon>
        <taxon>Bacillati</taxon>
        <taxon>Bacillota</taxon>
        <taxon>Bacilli</taxon>
        <taxon>Lactobacillales</taxon>
        <taxon>Lactobacillaceae</taxon>
        <taxon>Loigolactobacillus</taxon>
    </lineage>
</organism>
<evidence type="ECO:0000313" key="4">
    <source>
        <dbReference type="Proteomes" id="UP000321772"/>
    </source>
</evidence>
<dbReference type="Pfam" id="PF13276">
    <property type="entry name" value="HTH_21"/>
    <property type="match status" value="1"/>
</dbReference>
<evidence type="ECO:0000313" key="3">
    <source>
        <dbReference type="EMBL" id="QEA52733.1"/>
    </source>
</evidence>
<dbReference type="GO" id="GO:0003676">
    <property type="term" value="F:nucleic acid binding"/>
    <property type="evidence" value="ECO:0007669"/>
    <property type="project" value="InterPro"/>
</dbReference>
<dbReference type="InterPro" id="IPR050900">
    <property type="entry name" value="Transposase_IS3/IS150/IS904"/>
</dbReference>
<proteinExistence type="predicted"/>
<dbReference type="InterPro" id="IPR025948">
    <property type="entry name" value="HTH-like_dom"/>
</dbReference>